<reference evidence="1" key="1">
    <citation type="submission" date="2023-08" db="EMBL/GenBank/DDBJ databases">
        <title>Chromosome-level Genome Assembly of mud carp (Cirrhinus molitorella).</title>
        <authorList>
            <person name="Liu H."/>
        </authorList>
    </citation>
    <scope>NUCLEOTIDE SEQUENCE</scope>
    <source>
        <strain evidence="1">Prfri</strain>
        <tissue evidence="1">Muscle</tissue>
    </source>
</reference>
<gene>
    <name evidence="1" type="ORF">Q8A67_023284</name>
</gene>
<evidence type="ECO:0000313" key="1">
    <source>
        <dbReference type="EMBL" id="KAK2870757.1"/>
    </source>
</evidence>
<organism evidence="1 2">
    <name type="scientific">Cirrhinus molitorella</name>
    <name type="common">mud carp</name>
    <dbReference type="NCBI Taxonomy" id="172907"/>
    <lineage>
        <taxon>Eukaryota</taxon>
        <taxon>Metazoa</taxon>
        <taxon>Chordata</taxon>
        <taxon>Craniata</taxon>
        <taxon>Vertebrata</taxon>
        <taxon>Euteleostomi</taxon>
        <taxon>Actinopterygii</taxon>
        <taxon>Neopterygii</taxon>
        <taxon>Teleostei</taxon>
        <taxon>Ostariophysi</taxon>
        <taxon>Cypriniformes</taxon>
        <taxon>Cyprinidae</taxon>
        <taxon>Labeoninae</taxon>
        <taxon>Labeonini</taxon>
        <taxon>Cirrhinus</taxon>
    </lineage>
</organism>
<name>A0AA88TCG3_9TELE</name>
<dbReference type="EMBL" id="JAUYZG010000023">
    <property type="protein sequence ID" value="KAK2870757.1"/>
    <property type="molecule type" value="Genomic_DNA"/>
</dbReference>
<evidence type="ECO:0000313" key="2">
    <source>
        <dbReference type="Proteomes" id="UP001187343"/>
    </source>
</evidence>
<dbReference type="Proteomes" id="UP001187343">
    <property type="component" value="Unassembled WGS sequence"/>
</dbReference>
<sequence length="75" mass="7636">MGGDLVGCTLSVSGCVCVDAARAPQVAERNGTGGEASHILCKSQCISLGMTNSDVSLPRIWAPAFQPLLTGTSDL</sequence>
<proteinExistence type="predicted"/>
<comment type="caution">
    <text evidence="1">The sequence shown here is derived from an EMBL/GenBank/DDBJ whole genome shotgun (WGS) entry which is preliminary data.</text>
</comment>
<accession>A0AA88TCG3</accession>
<protein>
    <submittedName>
        <fullName evidence="1">Uncharacterized protein</fullName>
    </submittedName>
</protein>
<keyword evidence="2" id="KW-1185">Reference proteome</keyword>
<dbReference type="AlphaFoldDB" id="A0AA88TCG3"/>